<dbReference type="InterPro" id="IPR019052">
    <property type="entry name" value="DUF2383"/>
</dbReference>
<dbReference type="InterPro" id="IPR012347">
    <property type="entry name" value="Ferritin-like"/>
</dbReference>
<reference evidence="2 3" key="1">
    <citation type="submission" date="2019-07" db="EMBL/GenBank/DDBJ databases">
        <title>Whole genome shotgun sequence of Brevifollis gellanilyticus NBRC 108608.</title>
        <authorList>
            <person name="Hosoyama A."/>
            <person name="Uohara A."/>
            <person name="Ohji S."/>
            <person name="Ichikawa N."/>
        </authorList>
    </citation>
    <scope>NUCLEOTIDE SEQUENCE [LARGE SCALE GENOMIC DNA]</scope>
    <source>
        <strain evidence="2 3">NBRC 108608</strain>
    </source>
</reference>
<evidence type="ECO:0000313" key="3">
    <source>
        <dbReference type="Proteomes" id="UP000321577"/>
    </source>
</evidence>
<keyword evidence="3" id="KW-1185">Reference proteome</keyword>
<evidence type="ECO:0000259" key="1">
    <source>
        <dbReference type="Pfam" id="PF09537"/>
    </source>
</evidence>
<comment type="caution">
    <text evidence="2">The sequence shown here is derived from an EMBL/GenBank/DDBJ whole genome shotgun (WGS) entry which is preliminary data.</text>
</comment>
<dbReference type="RefSeq" id="WP_146853630.1">
    <property type="nucleotide sequence ID" value="NZ_BKAG01000041.1"/>
</dbReference>
<evidence type="ECO:0000313" key="2">
    <source>
        <dbReference type="EMBL" id="GEP45077.1"/>
    </source>
</evidence>
<dbReference type="InterPro" id="IPR011971">
    <property type="entry name" value="CHP02284"/>
</dbReference>
<dbReference type="Gene3D" id="1.20.1260.10">
    <property type="match status" value="1"/>
</dbReference>
<dbReference type="Pfam" id="PF09537">
    <property type="entry name" value="DUF2383"/>
    <property type="match status" value="1"/>
</dbReference>
<dbReference type="NCBIfam" id="TIGR02284">
    <property type="entry name" value="PA2169 family four-helix-bundle protein"/>
    <property type="match status" value="1"/>
</dbReference>
<gene>
    <name evidence="2" type="ORF">BGE01nite_43680</name>
</gene>
<accession>A0A512MEB4</accession>
<sequence length="150" mass="16581">MSEPLTILHHLMETLTDGQEGFRSASDDVESEELKALLLQYSLQRGTFATELQELAETLGESEPPDGGSIAGALHRGWMDIKSAITHRDDHVILTECERGEQHAISAYRKALNDPDLPADVADTLRTQAIEITTVHDQLCKLRSALAPRH</sequence>
<feature type="domain" description="DUF2383" evidence="1">
    <location>
        <begin position="6"/>
        <end position="114"/>
    </location>
</feature>
<dbReference type="EMBL" id="BKAG01000041">
    <property type="protein sequence ID" value="GEP45077.1"/>
    <property type="molecule type" value="Genomic_DNA"/>
</dbReference>
<protein>
    <recommendedName>
        <fullName evidence="1">DUF2383 domain-containing protein</fullName>
    </recommendedName>
</protein>
<organism evidence="2 3">
    <name type="scientific">Brevifollis gellanilyticus</name>
    <dbReference type="NCBI Taxonomy" id="748831"/>
    <lineage>
        <taxon>Bacteria</taxon>
        <taxon>Pseudomonadati</taxon>
        <taxon>Verrucomicrobiota</taxon>
        <taxon>Verrucomicrobiia</taxon>
        <taxon>Verrucomicrobiales</taxon>
        <taxon>Verrucomicrobiaceae</taxon>
    </lineage>
</organism>
<dbReference type="AlphaFoldDB" id="A0A512MEB4"/>
<dbReference type="OrthoDB" id="282393at2"/>
<dbReference type="InterPro" id="IPR016920">
    <property type="entry name" value="UCP029477"/>
</dbReference>
<dbReference type="PIRSF" id="PIRSF029477">
    <property type="entry name" value="UCP029477"/>
    <property type="match status" value="1"/>
</dbReference>
<name>A0A512MEB4_9BACT</name>
<dbReference type="Proteomes" id="UP000321577">
    <property type="component" value="Unassembled WGS sequence"/>
</dbReference>
<proteinExistence type="predicted"/>